<evidence type="ECO:0000313" key="2">
    <source>
        <dbReference type="Proteomes" id="UP001300745"/>
    </source>
</evidence>
<name>A0ABT3S7U7_9MYCO</name>
<proteinExistence type="predicted"/>
<sequence length="64" mass="7165">MAPPRTSALVSRMTAHKDQEGPTSVVAWIRRSVRAVLMWLRESMDEDRNAFCVSSRGTVPSYAV</sequence>
<dbReference type="EMBL" id="JAPJDO010000002">
    <property type="protein sequence ID" value="MCX2935580.1"/>
    <property type="molecule type" value="Genomic_DNA"/>
</dbReference>
<keyword evidence="2" id="KW-1185">Reference proteome</keyword>
<organism evidence="1 2">
    <name type="scientific">Mycobacterium pinniadriaticum</name>
    <dbReference type="NCBI Taxonomy" id="2994102"/>
    <lineage>
        <taxon>Bacteria</taxon>
        <taxon>Bacillati</taxon>
        <taxon>Actinomycetota</taxon>
        <taxon>Actinomycetes</taxon>
        <taxon>Mycobacteriales</taxon>
        <taxon>Mycobacteriaceae</taxon>
        <taxon>Mycobacterium</taxon>
    </lineage>
</organism>
<dbReference type="Proteomes" id="UP001300745">
    <property type="component" value="Unassembled WGS sequence"/>
</dbReference>
<protein>
    <recommendedName>
        <fullName evidence="3">Transposase</fullName>
    </recommendedName>
</protein>
<reference evidence="1 2" key="1">
    <citation type="submission" date="2022-11" db="EMBL/GenBank/DDBJ databases">
        <title>Mycobacterium sp. nov.</title>
        <authorList>
            <person name="Papic B."/>
            <person name="Spicic S."/>
            <person name="Duvnjak S."/>
        </authorList>
    </citation>
    <scope>NUCLEOTIDE SEQUENCE [LARGE SCALE GENOMIC DNA]</scope>
    <source>
        <strain evidence="1 2">CVI_P4</strain>
    </source>
</reference>
<comment type="caution">
    <text evidence="1">The sequence shown here is derived from an EMBL/GenBank/DDBJ whole genome shotgun (WGS) entry which is preliminary data.</text>
</comment>
<dbReference type="RefSeq" id="WP_265994959.1">
    <property type="nucleotide sequence ID" value="NZ_JAPJDN010000002.1"/>
</dbReference>
<evidence type="ECO:0000313" key="1">
    <source>
        <dbReference type="EMBL" id="MCX2935580.1"/>
    </source>
</evidence>
<evidence type="ECO:0008006" key="3">
    <source>
        <dbReference type="Google" id="ProtNLM"/>
    </source>
</evidence>
<accession>A0ABT3S7U7</accession>
<gene>
    <name evidence="1" type="ORF">ORI27_02630</name>
</gene>